<comment type="caution">
    <text evidence="1">The sequence shown here is derived from an EMBL/GenBank/DDBJ whole genome shotgun (WGS) entry which is preliminary data.</text>
</comment>
<evidence type="ECO:0000313" key="1">
    <source>
        <dbReference type="EMBL" id="KAA8832006.1"/>
    </source>
</evidence>
<gene>
    <name evidence="1" type="ORF">EMO89_00310</name>
</gene>
<protein>
    <submittedName>
        <fullName evidence="1">Uncharacterized protein</fullName>
    </submittedName>
</protein>
<sequence>MALVDAKQVVMAAMPRVMEDVLRDAPSPILRAGDDGDDAECLRLFMGECVRRLAAPMVEVLTPGLDGAPCGERFDAAVSAMGELDWGVEYLTAEGILDPEAPMDVDDGAWVDWIAPLRGAVSALASTITVAGTVTHDGAAGPSSLSLAARLVLYVDAGLVGDCLSDISTGLIAAEAWPGAESASMSFDEAVRSQLHYADVLYRMDDHGEAPAPGSPELRRIINEASSRYEEEMSEARYVDAIRIITDLSHAQGTPVQIDDWLAGSRPEPPVPVDDVEAAILRGAYPYQQHEEIVWKYREAIAELEQCGSDATLLAGSLPGSQRRAPAVNHEP</sequence>
<evidence type="ECO:0000313" key="2">
    <source>
        <dbReference type="Proteomes" id="UP000412028"/>
    </source>
</evidence>
<dbReference type="EMBL" id="RZUI01000001">
    <property type="protein sequence ID" value="KAA8832006.1"/>
    <property type="molecule type" value="Genomic_DNA"/>
</dbReference>
<name>A0A5M9ZWL8_9BIFI</name>
<reference evidence="1 2" key="1">
    <citation type="journal article" date="2019" name="Syst. Appl. Microbiol.">
        <title>Characterization of Bifidobacterium species in feaces of the Egyptian fruit bat: Description of B. vespertilionis sp. nov. and B. rousetti sp. nov.</title>
        <authorList>
            <person name="Modesto M."/>
            <person name="Satti M."/>
            <person name="Watanabe K."/>
            <person name="Puglisi E."/>
            <person name="Morelli L."/>
            <person name="Huang C.-H."/>
            <person name="Liou J.-S."/>
            <person name="Miyashita M."/>
            <person name="Tamura T."/>
            <person name="Saito S."/>
            <person name="Mori K."/>
            <person name="Huang L."/>
            <person name="Sciavilla P."/>
            <person name="Sandri C."/>
            <person name="Spiezio C."/>
            <person name="Vitali F."/>
            <person name="Cavalieri D."/>
            <person name="Perpetuini G."/>
            <person name="Tofalo R."/>
            <person name="Bonetti A."/>
            <person name="Arita M."/>
            <person name="Mattarelli P."/>
        </authorList>
    </citation>
    <scope>NUCLEOTIDE SEQUENCE [LARGE SCALE GENOMIC DNA]</scope>
    <source>
        <strain evidence="1 2">RST7</strain>
    </source>
</reference>
<dbReference type="AlphaFoldDB" id="A0A5M9ZWL8"/>
<proteinExistence type="predicted"/>
<dbReference type="Proteomes" id="UP000412028">
    <property type="component" value="Unassembled WGS sequence"/>
</dbReference>
<accession>A0A5M9ZWL8</accession>
<dbReference type="RefSeq" id="WP_150380423.1">
    <property type="nucleotide sequence ID" value="NZ_RZUI01000001.1"/>
</dbReference>
<organism evidence="1 2">
    <name type="scientific">Bifidobacterium tissieri</name>
    <dbReference type="NCBI Taxonomy" id="1630162"/>
    <lineage>
        <taxon>Bacteria</taxon>
        <taxon>Bacillati</taxon>
        <taxon>Actinomycetota</taxon>
        <taxon>Actinomycetes</taxon>
        <taxon>Bifidobacteriales</taxon>
        <taxon>Bifidobacteriaceae</taxon>
        <taxon>Bifidobacterium</taxon>
    </lineage>
</organism>